<sequence length="112" mass="12696">MTEALAEGDVRAVLAPLAEDFNGETWNLDQRALRLLLQREMRAHERVRARLIDIDVELHGGERATASFQAVLTGGSGLLPDEGRWIQVETGWRLDDDDWWLISASWEDVIGR</sequence>
<protein>
    <recommendedName>
        <fullName evidence="3">DUF4440 domain-containing protein</fullName>
    </recommendedName>
</protein>
<reference evidence="1 2" key="1">
    <citation type="submission" date="2015-07" db="EMBL/GenBank/DDBJ databases">
        <authorList>
            <person name="Noorani M."/>
        </authorList>
    </citation>
    <scope>NUCLEOTIDE SEQUENCE [LARGE SCALE GENOMIC DNA]</scope>
    <source>
        <strain evidence="1 2">KCTC 42284</strain>
    </source>
</reference>
<dbReference type="KEGG" id="wma:WM2015_1583"/>
<evidence type="ECO:0000313" key="2">
    <source>
        <dbReference type="Proteomes" id="UP000066624"/>
    </source>
</evidence>
<name>A0A0K0XW99_9GAMM</name>
<organism evidence="1 2">
    <name type="scientific">Wenzhouxiangella marina</name>
    <dbReference type="NCBI Taxonomy" id="1579979"/>
    <lineage>
        <taxon>Bacteria</taxon>
        <taxon>Pseudomonadati</taxon>
        <taxon>Pseudomonadota</taxon>
        <taxon>Gammaproteobacteria</taxon>
        <taxon>Chromatiales</taxon>
        <taxon>Wenzhouxiangellaceae</taxon>
        <taxon>Wenzhouxiangella</taxon>
    </lineage>
</organism>
<dbReference type="Proteomes" id="UP000066624">
    <property type="component" value="Chromosome"/>
</dbReference>
<dbReference type="InterPro" id="IPR032710">
    <property type="entry name" value="NTF2-like_dom_sf"/>
</dbReference>
<dbReference type="STRING" id="1579979.WM2015_1583"/>
<dbReference type="AlphaFoldDB" id="A0A0K0XW99"/>
<evidence type="ECO:0008006" key="3">
    <source>
        <dbReference type="Google" id="ProtNLM"/>
    </source>
</evidence>
<proteinExistence type="predicted"/>
<accession>A0A0K0XW99</accession>
<keyword evidence="2" id="KW-1185">Reference proteome</keyword>
<gene>
    <name evidence="1" type="ORF">WM2015_1583</name>
</gene>
<dbReference type="EMBL" id="CP012154">
    <property type="protein sequence ID" value="AKS41953.1"/>
    <property type="molecule type" value="Genomic_DNA"/>
</dbReference>
<dbReference type="SUPFAM" id="SSF54427">
    <property type="entry name" value="NTF2-like"/>
    <property type="match status" value="1"/>
</dbReference>
<evidence type="ECO:0000313" key="1">
    <source>
        <dbReference type="EMBL" id="AKS41953.1"/>
    </source>
</evidence>